<evidence type="ECO:0000256" key="3">
    <source>
        <dbReference type="ARBA" id="ARBA00022679"/>
    </source>
</evidence>
<dbReference type="GO" id="GO:0009090">
    <property type="term" value="P:homoserine biosynthetic process"/>
    <property type="evidence" value="ECO:0007669"/>
    <property type="project" value="TreeGrafter"/>
</dbReference>
<dbReference type="Pfam" id="PF22468">
    <property type="entry name" value="ACT_9"/>
    <property type="match status" value="1"/>
</dbReference>
<comment type="similarity">
    <text evidence="1">Belongs to the aspartokinase family.</text>
</comment>
<dbReference type="SUPFAM" id="SSF55021">
    <property type="entry name" value="ACT-like"/>
    <property type="match status" value="2"/>
</dbReference>
<feature type="domain" description="ACT" evidence="7">
    <location>
        <begin position="104"/>
        <end position="162"/>
    </location>
</feature>
<dbReference type="Gene3D" id="3.30.2130.10">
    <property type="entry name" value="VC0802-like"/>
    <property type="match status" value="1"/>
</dbReference>
<proteinExistence type="inferred from homology"/>
<reference evidence="8" key="1">
    <citation type="journal article" date="2013" name="Environ. Microbiol.">
        <title>Microbiota from the distal guts of lean and obese adolescents exhibit partial functional redundancy besides clear differences in community structure.</title>
        <authorList>
            <person name="Ferrer M."/>
            <person name="Ruiz A."/>
            <person name="Lanza F."/>
            <person name="Haange S.B."/>
            <person name="Oberbach A."/>
            <person name="Till H."/>
            <person name="Bargiela R."/>
            <person name="Campoy C."/>
            <person name="Segura M.T."/>
            <person name="Richter M."/>
            <person name="von Bergen M."/>
            <person name="Seifert J."/>
            <person name="Suarez A."/>
        </authorList>
    </citation>
    <scope>NUCLEOTIDE SEQUENCE</scope>
</reference>
<feature type="domain" description="ACT" evidence="7">
    <location>
        <begin position="24"/>
        <end position="98"/>
    </location>
</feature>
<dbReference type="InterPro" id="IPR054352">
    <property type="entry name" value="ACT_Aspartokinase"/>
</dbReference>
<organism evidence="8">
    <name type="scientific">human gut metagenome</name>
    <dbReference type="NCBI Taxonomy" id="408170"/>
    <lineage>
        <taxon>unclassified sequences</taxon>
        <taxon>metagenomes</taxon>
        <taxon>organismal metagenomes</taxon>
    </lineage>
</organism>
<gene>
    <name evidence="8" type="ORF">LEA_19506</name>
</gene>
<evidence type="ECO:0000256" key="1">
    <source>
        <dbReference type="ARBA" id="ARBA00010122"/>
    </source>
</evidence>
<evidence type="ECO:0000256" key="5">
    <source>
        <dbReference type="ARBA" id="ARBA00022777"/>
    </source>
</evidence>
<dbReference type="CDD" id="cd04891">
    <property type="entry name" value="ACT_AK-LysC-DapG-like_1"/>
    <property type="match status" value="1"/>
</dbReference>
<dbReference type="EC" id="2.7.2.4" evidence="2"/>
<dbReference type="GO" id="GO:0005829">
    <property type="term" value="C:cytosol"/>
    <property type="evidence" value="ECO:0007669"/>
    <property type="project" value="TreeGrafter"/>
</dbReference>
<dbReference type="InterPro" id="IPR002912">
    <property type="entry name" value="ACT_dom"/>
</dbReference>
<protein>
    <recommendedName>
        <fullName evidence="2">aspartate kinase</fullName>
        <ecNumber evidence="2">2.7.2.4</ecNumber>
    </recommendedName>
</protein>
<keyword evidence="3" id="KW-0808">Transferase</keyword>
<evidence type="ECO:0000256" key="2">
    <source>
        <dbReference type="ARBA" id="ARBA00013059"/>
    </source>
</evidence>
<evidence type="ECO:0000313" key="8">
    <source>
        <dbReference type="EMBL" id="EKC47188.1"/>
    </source>
</evidence>
<name>K1RPB8_9ZZZZ</name>
<keyword evidence="5 8" id="KW-0418">Kinase</keyword>
<dbReference type="EMBL" id="AJWY01013411">
    <property type="protein sequence ID" value="EKC47188.1"/>
    <property type="molecule type" value="Genomic_DNA"/>
</dbReference>
<evidence type="ECO:0000259" key="7">
    <source>
        <dbReference type="PROSITE" id="PS51671"/>
    </source>
</evidence>
<accession>K1RPB8</accession>
<comment type="caution">
    <text evidence="8">The sequence shown here is derived from an EMBL/GenBank/DDBJ whole genome shotgun (WGS) entry which is preliminary data.</text>
</comment>
<dbReference type="GO" id="GO:0004072">
    <property type="term" value="F:aspartate kinase activity"/>
    <property type="evidence" value="ECO:0007669"/>
    <property type="project" value="UniProtKB-EC"/>
</dbReference>
<keyword evidence="4" id="KW-0547">Nucleotide-binding</keyword>
<dbReference type="InterPro" id="IPR045865">
    <property type="entry name" value="ACT-like_dom_sf"/>
</dbReference>
<dbReference type="GO" id="GO:0009089">
    <property type="term" value="P:lysine biosynthetic process via diaminopimelate"/>
    <property type="evidence" value="ECO:0007669"/>
    <property type="project" value="TreeGrafter"/>
</dbReference>
<dbReference type="PANTHER" id="PTHR21499:SF3">
    <property type="entry name" value="ASPARTOKINASE"/>
    <property type="match status" value="1"/>
</dbReference>
<evidence type="ECO:0000256" key="6">
    <source>
        <dbReference type="ARBA" id="ARBA00022840"/>
    </source>
</evidence>
<dbReference type="PROSITE" id="PS51671">
    <property type="entry name" value="ACT"/>
    <property type="match status" value="2"/>
</dbReference>
<dbReference type="AlphaFoldDB" id="K1RPB8"/>
<dbReference type="GO" id="GO:0005524">
    <property type="term" value="F:ATP binding"/>
    <property type="evidence" value="ECO:0007669"/>
    <property type="project" value="UniProtKB-KW"/>
</dbReference>
<sequence length="162" mass="17361">MLNKEVVCMKTIQNISVVEDVTLVSLNDSPADMNTISKIFDMISTNNIDVDMISQTPPHSNKPHLSFTVSGDDLGKILELSAKIRDLYPDVKLSVSNGNCKISVFGEAMKGQPGVAAKVFAAAAKANTDIIMITTSEVDISMLVPQSDLTATLESIKGAFNN</sequence>
<keyword evidence="6" id="KW-0067">ATP-binding</keyword>
<dbReference type="PANTHER" id="PTHR21499">
    <property type="entry name" value="ASPARTATE KINASE"/>
    <property type="match status" value="1"/>
</dbReference>
<evidence type="ECO:0000256" key="4">
    <source>
        <dbReference type="ARBA" id="ARBA00022741"/>
    </source>
</evidence>